<dbReference type="RefSeq" id="WP_326568052.1">
    <property type="nucleotide sequence ID" value="NZ_CP142149.1"/>
</dbReference>
<dbReference type="InterPro" id="IPR045134">
    <property type="entry name" value="UHRF1/2-like"/>
</dbReference>
<organism evidence="3 4">
    <name type="scientific">Amycolatopsis rhabdoformis</name>
    <dbReference type="NCBI Taxonomy" id="1448059"/>
    <lineage>
        <taxon>Bacteria</taxon>
        <taxon>Bacillati</taxon>
        <taxon>Actinomycetota</taxon>
        <taxon>Actinomycetes</taxon>
        <taxon>Pseudonocardiales</taxon>
        <taxon>Pseudonocardiaceae</taxon>
        <taxon>Amycolatopsis</taxon>
    </lineage>
</organism>
<evidence type="ECO:0000313" key="4">
    <source>
        <dbReference type="Proteomes" id="UP001330812"/>
    </source>
</evidence>
<proteinExistence type="predicted"/>
<accession>A0ABZ1I6B5</accession>
<evidence type="ECO:0000313" key="3">
    <source>
        <dbReference type="EMBL" id="WSE29063.1"/>
    </source>
</evidence>
<sequence length="280" mass="30427">MNAVGIHRSSQWGISGGKDGSDSIVVNGGYPDDHDAGDEIIYTGQGGRAHNRHVADQELVLGNAGLKRAYEERQPIRVIRGSKGDKRFSPAAGYRYEGLFGITEMWPEVREQDGLRIWRFRLVKLGTEASAAPTSDPDEAEDDNVSWTGGHRTSLVKVRRGQRAFRTGLLEKYGLNCAVTGPAPKQVLQAAHLRAFADHGTHKRSEGLLLRSDIHSLFDAGLLAVDTADNTVVVAPSLRTHTTYGPLAGTALLVPAGLMPDRAALDDHHQAARARWALEE</sequence>
<feature type="domain" description="YDG" evidence="2">
    <location>
        <begin position="1"/>
        <end position="124"/>
    </location>
</feature>
<reference evidence="3 4" key="1">
    <citation type="journal article" date="2015" name="Int. J. Syst. Evol. Microbiol.">
        <title>Amycolatopsis rhabdoformis sp. nov., an actinomycete isolated from a tropical forest soil.</title>
        <authorList>
            <person name="Souza W.R."/>
            <person name="Silva R.E."/>
            <person name="Goodfellow M."/>
            <person name="Busarakam K."/>
            <person name="Figueiro F.S."/>
            <person name="Ferreira D."/>
            <person name="Rodrigues-Filho E."/>
            <person name="Moraes L.A.B."/>
            <person name="Zucchi T.D."/>
        </authorList>
    </citation>
    <scope>NUCLEOTIDE SEQUENCE [LARGE SCALE GENOMIC DNA]</scope>
    <source>
        <strain evidence="3 4">NCIMB 14900</strain>
    </source>
</reference>
<dbReference type="Proteomes" id="UP001330812">
    <property type="component" value="Chromosome"/>
</dbReference>
<dbReference type="PANTHER" id="PTHR14140">
    <property type="entry name" value="E3 UBIQUITIN-PROTEIN LIGASE UHRF-RELATED"/>
    <property type="match status" value="1"/>
</dbReference>
<dbReference type="Pfam" id="PF02182">
    <property type="entry name" value="SAD_SRA"/>
    <property type="match status" value="1"/>
</dbReference>
<dbReference type="EMBL" id="CP142149">
    <property type="protein sequence ID" value="WSE29063.1"/>
    <property type="molecule type" value="Genomic_DNA"/>
</dbReference>
<dbReference type="SUPFAM" id="SSF88697">
    <property type="entry name" value="PUA domain-like"/>
    <property type="match status" value="1"/>
</dbReference>
<dbReference type="PANTHER" id="PTHR14140:SF27">
    <property type="entry name" value="OS04G0289800 PROTEIN"/>
    <property type="match status" value="1"/>
</dbReference>
<dbReference type="InterPro" id="IPR003615">
    <property type="entry name" value="HNH_nuc"/>
</dbReference>
<dbReference type="InterPro" id="IPR003105">
    <property type="entry name" value="SRA_YDG"/>
</dbReference>
<keyword evidence="4" id="KW-1185">Reference proteome</keyword>
<dbReference type="SMART" id="SM00466">
    <property type="entry name" value="SRA"/>
    <property type="match status" value="1"/>
</dbReference>
<feature type="region of interest" description="Disordered" evidence="1">
    <location>
        <begin position="1"/>
        <end position="20"/>
    </location>
</feature>
<dbReference type="InterPro" id="IPR015947">
    <property type="entry name" value="PUA-like_sf"/>
</dbReference>
<dbReference type="Gene3D" id="2.30.280.10">
    <property type="entry name" value="SRA-YDG"/>
    <property type="match status" value="1"/>
</dbReference>
<name>A0ABZ1I6B5_9PSEU</name>
<dbReference type="PROSITE" id="PS51015">
    <property type="entry name" value="YDG"/>
    <property type="match status" value="1"/>
</dbReference>
<protein>
    <submittedName>
        <fullName evidence="3">YDG/SRA domain-containing protein</fullName>
    </submittedName>
</protein>
<dbReference type="Pfam" id="PF13391">
    <property type="entry name" value="HNH_2"/>
    <property type="match status" value="1"/>
</dbReference>
<dbReference type="InterPro" id="IPR036987">
    <property type="entry name" value="SRA-YDG_sf"/>
</dbReference>
<evidence type="ECO:0000256" key="1">
    <source>
        <dbReference type="SAM" id="MobiDB-lite"/>
    </source>
</evidence>
<gene>
    <name evidence="3" type="ORF">VSH64_40640</name>
</gene>
<evidence type="ECO:0000259" key="2">
    <source>
        <dbReference type="PROSITE" id="PS51015"/>
    </source>
</evidence>